<dbReference type="Proteomes" id="UP001230504">
    <property type="component" value="Unassembled WGS sequence"/>
</dbReference>
<proteinExistence type="predicted"/>
<name>A0AAD8PTY4_9PEZI</name>
<comment type="caution">
    <text evidence="1">The sequence shown here is derived from an EMBL/GenBank/DDBJ whole genome shotgun (WGS) entry which is preliminary data.</text>
</comment>
<protein>
    <recommendedName>
        <fullName evidence="3">F-box domain-containing protein</fullName>
    </recommendedName>
</protein>
<dbReference type="RefSeq" id="XP_060411040.1">
    <property type="nucleotide sequence ID" value="XM_060558514.1"/>
</dbReference>
<reference evidence="1" key="1">
    <citation type="submission" date="2021-06" db="EMBL/GenBank/DDBJ databases">
        <title>Comparative genomics, transcriptomics and evolutionary studies reveal genomic signatures of adaptation to plant cell wall in hemibiotrophic fungi.</title>
        <authorList>
            <consortium name="DOE Joint Genome Institute"/>
            <person name="Baroncelli R."/>
            <person name="Diaz J.F."/>
            <person name="Benocci T."/>
            <person name="Peng M."/>
            <person name="Battaglia E."/>
            <person name="Haridas S."/>
            <person name="Andreopoulos W."/>
            <person name="Labutti K."/>
            <person name="Pangilinan J."/>
            <person name="Floch G.L."/>
            <person name="Makela M.R."/>
            <person name="Henrissat B."/>
            <person name="Grigoriev I.V."/>
            <person name="Crouch J.A."/>
            <person name="De Vries R.P."/>
            <person name="Sukno S.A."/>
            <person name="Thon M.R."/>
        </authorList>
    </citation>
    <scope>NUCLEOTIDE SEQUENCE</scope>
    <source>
        <strain evidence="1">CBS 125086</strain>
    </source>
</reference>
<dbReference type="EMBL" id="JAHLJV010000060">
    <property type="protein sequence ID" value="KAK1579962.1"/>
    <property type="molecule type" value="Genomic_DNA"/>
</dbReference>
<evidence type="ECO:0000313" key="2">
    <source>
        <dbReference type="Proteomes" id="UP001230504"/>
    </source>
</evidence>
<dbReference type="GeneID" id="85442754"/>
<dbReference type="AlphaFoldDB" id="A0AAD8PTY4"/>
<accession>A0AAD8PTY4</accession>
<organism evidence="1 2">
    <name type="scientific">Colletotrichum navitas</name>
    <dbReference type="NCBI Taxonomy" id="681940"/>
    <lineage>
        <taxon>Eukaryota</taxon>
        <taxon>Fungi</taxon>
        <taxon>Dikarya</taxon>
        <taxon>Ascomycota</taxon>
        <taxon>Pezizomycotina</taxon>
        <taxon>Sordariomycetes</taxon>
        <taxon>Hypocreomycetidae</taxon>
        <taxon>Glomerellales</taxon>
        <taxon>Glomerellaceae</taxon>
        <taxon>Colletotrichum</taxon>
        <taxon>Colletotrichum graminicola species complex</taxon>
    </lineage>
</organism>
<keyword evidence="2" id="KW-1185">Reference proteome</keyword>
<gene>
    <name evidence="1" type="ORF">LY79DRAFT_562949</name>
</gene>
<evidence type="ECO:0008006" key="3">
    <source>
        <dbReference type="Google" id="ProtNLM"/>
    </source>
</evidence>
<evidence type="ECO:0000313" key="1">
    <source>
        <dbReference type="EMBL" id="KAK1579962.1"/>
    </source>
</evidence>
<sequence>MKLRFQTKASQPITTTILPPELRLMILEELASHDEKHHMASWASVSKEWQSFFEPLLWQTLTFRPSISRSGFLGFHRFIKGYRKSLVKKIRLHVRMEEYACEQCDRLGGPDRNIRILKRNKTRFSASLEYLFHFLADWTGETSGTGITLELGAIWTSGSHCLHSQSPRYSPTSPWLRSLSKLCLDRWIPLPKAPIITGLSFDQTLRQSISASLILSMLESLPCLKQANYESQLIIEQLAPYISEAQKSILFQ</sequence>